<dbReference type="GO" id="GO:0016620">
    <property type="term" value="F:oxidoreductase activity, acting on the aldehyde or oxo group of donors, NAD or NADP as acceptor"/>
    <property type="evidence" value="ECO:0007669"/>
    <property type="project" value="InterPro"/>
</dbReference>
<dbReference type="STRING" id="157910.SAMN05445850_7898"/>
<dbReference type="InterPro" id="IPR016163">
    <property type="entry name" value="Ald_DH_C"/>
</dbReference>
<dbReference type="PANTHER" id="PTHR11699">
    <property type="entry name" value="ALDEHYDE DEHYDROGENASE-RELATED"/>
    <property type="match status" value="1"/>
</dbReference>
<dbReference type="AlphaFoldDB" id="A0A1H1KH74"/>
<evidence type="ECO:0000259" key="5">
    <source>
        <dbReference type="Pfam" id="PF00171"/>
    </source>
</evidence>
<evidence type="ECO:0000313" key="6">
    <source>
        <dbReference type="EMBL" id="SDR61681.1"/>
    </source>
</evidence>
<dbReference type="SUPFAM" id="SSF53720">
    <property type="entry name" value="ALDH-like"/>
    <property type="match status" value="1"/>
</dbReference>
<dbReference type="FunFam" id="3.40.309.10:FF:000012">
    <property type="entry name" value="Betaine aldehyde dehydrogenase"/>
    <property type="match status" value="1"/>
</dbReference>
<accession>A0A1H1KH74</accession>
<evidence type="ECO:0000256" key="2">
    <source>
        <dbReference type="ARBA" id="ARBA00023002"/>
    </source>
</evidence>
<keyword evidence="7" id="KW-1185">Reference proteome</keyword>
<sequence>MREERHYINGEWVAPAGGQFLDVVSPATGEKIARVARGNVVDVDLAVKTAQDALEEWRGRRPLQRGRVLMSIADMLRRRRQEFIEMERAETGKALEQAAGEIETSIQYFEFYGGLVNAVNGETINLGDGYHSYTRREPYGVVGTILPWNAPLNQAARAGAPALAAGNTVVAKPSEATSTTLLWMARAAVEECGLPPGVFNVVTGLGPEAGAAIVKHPLVRKVAFTGSVRGGLEVSRLAAERALPLTLELGGKSPNIIFEDADLAIAVPGALRAFTVNSGQICVAGTRILVQRSIYDEFINQIREAAAHLEVGCTTTANLGPVTTQAQYDKVKSYYEVAKADGAVTVFGGKLPEQGEYGSPGGWFVTPTLYADVSNDMRVAREEVFGPVGCVIPFDKESDAIRIANDTDFGLAAGIWTKDLARAHRVAAQIEAGQIYVNEYMSGGVETPLGGYKLSGYGREKGIEALHHYTHLKCVTVKLS</sequence>
<feature type="active site" evidence="3">
    <location>
        <position position="248"/>
    </location>
</feature>
<dbReference type="PROSITE" id="PS00687">
    <property type="entry name" value="ALDEHYDE_DEHYDR_GLU"/>
    <property type="match status" value="1"/>
</dbReference>
<dbReference type="RefSeq" id="WP_090812626.1">
    <property type="nucleotide sequence ID" value="NZ_FNKX01000004.1"/>
</dbReference>
<name>A0A1H1KH74_9BURK</name>
<protein>
    <submittedName>
        <fullName evidence="6">Aldehyde dehydrogenase (NAD+)</fullName>
    </submittedName>
</protein>
<dbReference type="InterPro" id="IPR016162">
    <property type="entry name" value="Ald_DH_N"/>
</dbReference>
<dbReference type="Pfam" id="PF00171">
    <property type="entry name" value="Aldedh"/>
    <property type="match status" value="1"/>
</dbReference>
<evidence type="ECO:0000256" key="1">
    <source>
        <dbReference type="ARBA" id="ARBA00009986"/>
    </source>
</evidence>
<organism evidence="6 7">
    <name type="scientific">Paraburkholderia tuberum</name>
    <dbReference type="NCBI Taxonomy" id="157910"/>
    <lineage>
        <taxon>Bacteria</taxon>
        <taxon>Pseudomonadati</taxon>
        <taxon>Pseudomonadota</taxon>
        <taxon>Betaproteobacteria</taxon>
        <taxon>Burkholderiales</taxon>
        <taxon>Burkholderiaceae</taxon>
        <taxon>Paraburkholderia</taxon>
    </lineage>
</organism>
<dbReference type="Proteomes" id="UP000199365">
    <property type="component" value="Unassembled WGS sequence"/>
</dbReference>
<dbReference type="Gene3D" id="3.40.605.10">
    <property type="entry name" value="Aldehyde Dehydrogenase, Chain A, domain 1"/>
    <property type="match status" value="1"/>
</dbReference>
<evidence type="ECO:0000256" key="4">
    <source>
        <dbReference type="RuleBase" id="RU003345"/>
    </source>
</evidence>
<reference evidence="7" key="1">
    <citation type="submission" date="2016-10" db="EMBL/GenBank/DDBJ databases">
        <authorList>
            <person name="Varghese N."/>
            <person name="Submissions S."/>
        </authorList>
    </citation>
    <scope>NUCLEOTIDE SEQUENCE [LARGE SCALE GENOMIC DNA]</scope>
    <source>
        <strain evidence="7">DUS833</strain>
    </source>
</reference>
<dbReference type="FunFam" id="3.40.605.10:FF:000007">
    <property type="entry name" value="NAD/NADP-dependent betaine aldehyde dehydrogenase"/>
    <property type="match status" value="1"/>
</dbReference>
<dbReference type="InterPro" id="IPR015590">
    <property type="entry name" value="Aldehyde_DH_dom"/>
</dbReference>
<evidence type="ECO:0000256" key="3">
    <source>
        <dbReference type="PROSITE-ProRule" id="PRU10007"/>
    </source>
</evidence>
<dbReference type="Gene3D" id="3.40.309.10">
    <property type="entry name" value="Aldehyde Dehydrogenase, Chain A, domain 2"/>
    <property type="match status" value="1"/>
</dbReference>
<evidence type="ECO:0000313" key="7">
    <source>
        <dbReference type="Proteomes" id="UP000199365"/>
    </source>
</evidence>
<proteinExistence type="inferred from homology"/>
<comment type="similarity">
    <text evidence="1 4">Belongs to the aldehyde dehydrogenase family.</text>
</comment>
<dbReference type="InterPro" id="IPR016161">
    <property type="entry name" value="Ald_DH/histidinol_DH"/>
</dbReference>
<keyword evidence="2 4" id="KW-0560">Oxidoreductase</keyword>
<dbReference type="EMBL" id="FNKX01000004">
    <property type="protein sequence ID" value="SDR61681.1"/>
    <property type="molecule type" value="Genomic_DNA"/>
</dbReference>
<dbReference type="InterPro" id="IPR029510">
    <property type="entry name" value="Ald_DH_CS_GLU"/>
</dbReference>
<gene>
    <name evidence="6" type="ORF">SAMN05445850_7898</name>
</gene>
<feature type="domain" description="Aldehyde dehydrogenase" evidence="5">
    <location>
        <begin position="12"/>
        <end position="475"/>
    </location>
</feature>